<dbReference type="RefSeq" id="WP_322132699.1">
    <property type="nucleotide sequence ID" value="NZ_CP085036.1"/>
</dbReference>
<reference evidence="3 4" key="1">
    <citation type="submission" date="2023-04" db="EMBL/GenBank/DDBJ databases">
        <title>Genome Encyclopedia of Bacteria and Archaea VI: Functional Genomics of Type Strains.</title>
        <authorList>
            <person name="Whitman W."/>
        </authorList>
    </citation>
    <scope>NUCLEOTIDE SEQUENCE [LARGE SCALE GENOMIC DNA]</scope>
    <source>
        <strain evidence="3 4">SG_E_30_P1</strain>
    </source>
</reference>
<keyword evidence="1" id="KW-0812">Transmembrane</keyword>
<evidence type="ECO:0000259" key="2">
    <source>
        <dbReference type="Pfam" id="PF19701"/>
    </source>
</evidence>
<dbReference type="Proteomes" id="UP001160142">
    <property type="component" value="Unassembled WGS sequence"/>
</dbReference>
<keyword evidence="4" id="KW-1185">Reference proteome</keyword>
<accession>A0ABT6KKR8</accession>
<evidence type="ECO:0000313" key="4">
    <source>
        <dbReference type="Proteomes" id="UP001160142"/>
    </source>
</evidence>
<evidence type="ECO:0000313" key="3">
    <source>
        <dbReference type="EMBL" id="MDH6180341.1"/>
    </source>
</evidence>
<sequence length="255" mass="26840">MAWVFGVVAVGLTVFLLWTLISPRGQWRALVGWSVRDIHRDEPSGTGYALRRLGAAISLLGILTVAGFAAAPFIRDQTAAAPTHVASPIELMWGPVQPVVINRIIVPSGAPSGAFPEMPVLGYQSFADGTPNYVSRLQDFRLLGRDTPPGMVGDLPPIGNGAMDFADIVLNVRAPLLCVPREIVLVESADDVRVGVFYGLPSNPDGTENDSVAGCPTTASVTTSVLIPLQLGAPLDGRPVLTLGGEPIDEVGLID</sequence>
<gene>
    <name evidence="3" type="ORF">M2152_000523</name>
</gene>
<dbReference type="InterPro" id="IPR045679">
    <property type="entry name" value="DUF6199"/>
</dbReference>
<evidence type="ECO:0000256" key="1">
    <source>
        <dbReference type="SAM" id="Phobius"/>
    </source>
</evidence>
<comment type="caution">
    <text evidence="3">The sequence shown here is derived from an EMBL/GenBank/DDBJ whole genome shotgun (WGS) entry which is preliminary data.</text>
</comment>
<keyword evidence="1" id="KW-0472">Membrane</keyword>
<keyword evidence="1" id="KW-1133">Transmembrane helix</keyword>
<feature type="domain" description="DUF6199" evidence="2">
    <location>
        <begin position="9"/>
        <end position="65"/>
    </location>
</feature>
<proteinExistence type="predicted"/>
<protein>
    <recommendedName>
        <fullName evidence="2">DUF6199 domain-containing protein</fullName>
    </recommendedName>
</protein>
<feature type="transmembrane region" description="Helical" evidence="1">
    <location>
        <begin position="52"/>
        <end position="74"/>
    </location>
</feature>
<organism evidence="3 4">
    <name type="scientific">Antiquaquibacter oligotrophicus</name>
    <dbReference type="NCBI Taxonomy" id="2880260"/>
    <lineage>
        <taxon>Bacteria</taxon>
        <taxon>Bacillati</taxon>
        <taxon>Actinomycetota</taxon>
        <taxon>Actinomycetes</taxon>
        <taxon>Micrococcales</taxon>
        <taxon>Microbacteriaceae</taxon>
        <taxon>Antiquaquibacter</taxon>
    </lineage>
</organism>
<dbReference type="EMBL" id="JARXVQ010000001">
    <property type="protein sequence ID" value="MDH6180341.1"/>
    <property type="molecule type" value="Genomic_DNA"/>
</dbReference>
<dbReference type="Pfam" id="PF19701">
    <property type="entry name" value="DUF6199"/>
    <property type="match status" value="1"/>
</dbReference>
<name>A0ABT6KKR8_9MICO</name>